<keyword evidence="4" id="KW-1185">Reference proteome</keyword>
<evidence type="ECO:0000313" key="4">
    <source>
        <dbReference type="Proteomes" id="UP000663760"/>
    </source>
</evidence>
<evidence type="ECO:0000256" key="2">
    <source>
        <dbReference type="SAM" id="MobiDB-lite"/>
    </source>
</evidence>
<accession>A0A7I8KLW4</accession>
<feature type="region of interest" description="Disordered" evidence="2">
    <location>
        <begin position="178"/>
        <end position="202"/>
    </location>
</feature>
<feature type="region of interest" description="Disordered" evidence="2">
    <location>
        <begin position="33"/>
        <end position="54"/>
    </location>
</feature>
<feature type="coiled-coil region" evidence="1">
    <location>
        <begin position="60"/>
        <end position="87"/>
    </location>
</feature>
<proteinExistence type="predicted"/>
<feature type="compositionally biased region" description="Basic and acidic residues" evidence="2">
    <location>
        <begin position="192"/>
        <end position="202"/>
    </location>
</feature>
<name>A0A7I8KLW4_SPIIN</name>
<gene>
    <name evidence="3" type="ORF">SI8410_06008951</name>
</gene>
<evidence type="ECO:0000313" key="3">
    <source>
        <dbReference type="EMBL" id="CAA7398286.1"/>
    </source>
</evidence>
<dbReference type="Proteomes" id="UP000663760">
    <property type="component" value="Chromosome 6"/>
</dbReference>
<dbReference type="AlphaFoldDB" id="A0A7I8KLW4"/>
<protein>
    <submittedName>
        <fullName evidence="3">Uncharacterized protein</fullName>
    </submittedName>
</protein>
<reference evidence="3" key="1">
    <citation type="submission" date="2020-02" db="EMBL/GenBank/DDBJ databases">
        <authorList>
            <person name="Scholz U."/>
            <person name="Mascher M."/>
            <person name="Fiebig A."/>
        </authorList>
    </citation>
    <scope>NUCLEOTIDE SEQUENCE</scope>
</reference>
<keyword evidence="1" id="KW-0175">Coiled coil</keyword>
<dbReference type="PANTHER" id="PTHR37897:SF1">
    <property type="entry name" value="DUF3741 DOMAIN-CONTAINING PROTEIN"/>
    <property type="match status" value="1"/>
</dbReference>
<evidence type="ECO:0000256" key="1">
    <source>
        <dbReference type="SAM" id="Coils"/>
    </source>
</evidence>
<organism evidence="3 4">
    <name type="scientific">Spirodela intermedia</name>
    <name type="common">Intermediate duckweed</name>
    <dbReference type="NCBI Taxonomy" id="51605"/>
    <lineage>
        <taxon>Eukaryota</taxon>
        <taxon>Viridiplantae</taxon>
        <taxon>Streptophyta</taxon>
        <taxon>Embryophyta</taxon>
        <taxon>Tracheophyta</taxon>
        <taxon>Spermatophyta</taxon>
        <taxon>Magnoliopsida</taxon>
        <taxon>Liliopsida</taxon>
        <taxon>Araceae</taxon>
        <taxon>Lemnoideae</taxon>
        <taxon>Spirodela</taxon>
    </lineage>
</organism>
<dbReference type="OrthoDB" id="1931242at2759"/>
<feature type="compositionally biased region" description="Acidic residues" evidence="2">
    <location>
        <begin position="43"/>
        <end position="52"/>
    </location>
</feature>
<sequence length="249" mass="27996">MKDLSLFLLKNSLSSKLKKGIRNFCSGAASTTTLEQQGTAAATEEEEEEQGEVVEPPMTLEQMIRRLEMEEAAARRAKVAAEEEEDRQRRRRMSCVNSSDVLRSARRALDQYPRFSLDGRDAMYRSSFLAGGERRRFAGGGTAVVAGERVLWCEPGIVAKLMGLEAVPVPVPPPPPPVAGWRGRRRPSAAAARKESLRRTGRRELEKERLVMGLRGHWRPVRRRESVGSCSAPPPPEEWPDWRRFAGFR</sequence>
<dbReference type="PANTHER" id="PTHR37897">
    <property type="entry name" value="DNAK FAMILY PROTEIN"/>
    <property type="match status" value="1"/>
</dbReference>
<dbReference type="EMBL" id="LR746269">
    <property type="protein sequence ID" value="CAA7398286.1"/>
    <property type="molecule type" value="Genomic_DNA"/>
</dbReference>